<evidence type="ECO:0000259" key="9">
    <source>
        <dbReference type="Pfam" id="PF02840"/>
    </source>
</evidence>
<dbReference type="GO" id="GO:0005682">
    <property type="term" value="C:U5 snRNP"/>
    <property type="evidence" value="ECO:0007669"/>
    <property type="project" value="TreeGrafter"/>
</dbReference>
<dbReference type="InterPro" id="IPR036285">
    <property type="entry name" value="PRP4-like_sf"/>
</dbReference>
<feature type="region of interest" description="Disordered" evidence="8">
    <location>
        <begin position="1"/>
        <end position="154"/>
    </location>
</feature>
<dbReference type="InterPro" id="IPR004098">
    <property type="entry name" value="Prp18"/>
</dbReference>
<comment type="caution">
    <text evidence="11">The sequence shown here is derived from an EMBL/GenBank/DDBJ whole genome shotgun (WGS) entry which is preliminary data.</text>
</comment>
<dbReference type="PANTHER" id="PTHR13007">
    <property type="entry name" value="PRE-MRNA SPLICING FACTOR-RELATED"/>
    <property type="match status" value="1"/>
</dbReference>
<feature type="domain" description="Pre-mRNA processing factor 4 (PRP4)-like" evidence="10">
    <location>
        <begin position="158"/>
        <end position="184"/>
    </location>
</feature>
<organism evidence="11 12">
    <name type="scientific">Podospora australis</name>
    <dbReference type="NCBI Taxonomy" id="1536484"/>
    <lineage>
        <taxon>Eukaryota</taxon>
        <taxon>Fungi</taxon>
        <taxon>Dikarya</taxon>
        <taxon>Ascomycota</taxon>
        <taxon>Pezizomycotina</taxon>
        <taxon>Sordariomycetes</taxon>
        <taxon>Sordariomycetidae</taxon>
        <taxon>Sordariales</taxon>
        <taxon>Podosporaceae</taxon>
        <taxon>Podospora</taxon>
    </lineage>
</organism>
<proteinExistence type="inferred from homology"/>
<dbReference type="GO" id="GO:0071021">
    <property type="term" value="C:U2-type post-spliceosomal complex"/>
    <property type="evidence" value="ECO:0007669"/>
    <property type="project" value="TreeGrafter"/>
</dbReference>
<keyword evidence="5" id="KW-0747">Spliceosome</keyword>
<evidence type="ECO:0000313" key="12">
    <source>
        <dbReference type="Proteomes" id="UP001302126"/>
    </source>
</evidence>
<dbReference type="SUPFAM" id="SSF158230">
    <property type="entry name" value="PRP4-like"/>
    <property type="match status" value="1"/>
</dbReference>
<dbReference type="GO" id="GO:0046540">
    <property type="term" value="C:U4/U6 x U5 tri-snRNP complex"/>
    <property type="evidence" value="ECO:0007669"/>
    <property type="project" value="TreeGrafter"/>
</dbReference>
<evidence type="ECO:0000256" key="3">
    <source>
        <dbReference type="ARBA" id="ARBA00018242"/>
    </source>
</evidence>
<reference evidence="11" key="1">
    <citation type="journal article" date="2023" name="Mol. Phylogenet. Evol.">
        <title>Genome-scale phylogeny and comparative genomics of the fungal order Sordariales.</title>
        <authorList>
            <person name="Hensen N."/>
            <person name="Bonometti L."/>
            <person name="Westerberg I."/>
            <person name="Brannstrom I.O."/>
            <person name="Guillou S."/>
            <person name="Cros-Aarteil S."/>
            <person name="Calhoun S."/>
            <person name="Haridas S."/>
            <person name="Kuo A."/>
            <person name="Mondo S."/>
            <person name="Pangilinan J."/>
            <person name="Riley R."/>
            <person name="LaButti K."/>
            <person name="Andreopoulos B."/>
            <person name="Lipzen A."/>
            <person name="Chen C."/>
            <person name="Yan M."/>
            <person name="Daum C."/>
            <person name="Ng V."/>
            <person name="Clum A."/>
            <person name="Steindorff A."/>
            <person name="Ohm R.A."/>
            <person name="Martin F."/>
            <person name="Silar P."/>
            <person name="Natvig D.O."/>
            <person name="Lalanne C."/>
            <person name="Gautier V."/>
            <person name="Ament-Velasquez S.L."/>
            <person name="Kruys A."/>
            <person name="Hutchinson M.I."/>
            <person name="Powell A.J."/>
            <person name="Barry K."/>
            <person name="Miller A.N."/>
            <person name="Grigoriev I.V."/>
            <person name="Debuchy R."/>
            <person name="Gladieux P."/>
            <person name="Hiltunen Thoren M."/>
            <person name="Johannesson H."/>
        </authorList>
    </citation>
    <scope>NUCLEOTIDE SEQUENCE</scope>
    <source>
        <strain evidence="11">PSN309</strain>
    </source>
</reference>
<feature type="compositionally biased region" description="Acidic residues" evidence="8">
    <location>
        <begin position="137"/>
        <end position="154"/>
    </location>
</feature>
<dbReference type="InterPro" id="IPR039979">
    <property type="entry name" value="PRPF18"/>
</dbReference>
<dbReference type="InterPro" id="IPR014906">
    <property type="entry name" value="PRP4-like"/>
</dbReference>
<evidence type="ECO:0000256" key="8">
    <source>
        <dbReference type="SAM" id="MobiDB-lite"/>
    </source>
</evidence>
<dbReference type="Gene3D" id="1.20.940.10">
    <property type="entry name" value="Functional domain of the splicing factor Prp18"/>
    <property type="match status" value="1"/>
</dbReference>
<dbReference type="EMBL" id="MU864369">
    <property type="protein sequence ID" value="KAK4190034.1"/>
    <property type="molecule type" value="Genomic_DNA"/>
</dbReference>
<feature type="compositionally biased region" description="Low complexity" evidence="8">
    <location>
        <begin position="18"/>
        <end position="34"/>
    </location>
</feature>
<dbReference type="Gene3D" id="4.10.280.110">
    <property type="entry name" value="Pre-mRNA processing factor 4 domain"/>
    <property type="match status" value="1"/>
</dbReference>
<dbReference type="SUPFAM" id="SSF47938">
    <property type="entry name" value="Functional domain of the splicing factor Prp18"/>
    <property type="match status" value="1"/>
</dbReference>
<evidence type="ECO:0000256" key="4">
    <source>
        <dbReference type="ARBA" id="ARBA00022664"/>
    </source>
</evidence>
<comment type="similarity">
    <text evidence="2">Belongs to the PRP18 family.</text>
</comment>
<name>A0AAN6WXI5_9PEZI</name>
<sequence length="379" mass="42857">MDFAALMSKEIAKAKDGSSNNDTTTKTSSSTTSTAEPAPKFISRREAEEQRRAAYLAEQKRLQEERAAKAAAKRKREEDAAEEAKAREEKRQKLAEESRARREAKAAEEERARRKRLGLPEVAPEGGDDKNSKTTQDDDDLDDDDDDVDIPDDDDELRKKLRELGEPAVLFAETLPARKRRYRSIVRGEAAAAVPIPTTLRPVEEKDMKVPDKPPPASDKKARRHLFRQLSSYFNMVLREWEAALARENNADTTAGQQAIHAMVSSKDTMKPLFRMFEKGDIDDTILEAIVEIVKAAQERRYVDANDGYLRLSIGKAAWPIGVTMVGIHERSAREKLHNGERGHIMGSETTRKYLQSIKRCLTFAQVRWPPDDIRQLMG</sequence>
<feature type="compositionally biased region" description="Basic and acidic residues" evidence="8">
    <location>
        <begin position="127"/>
        <end position="136"/>
    </location>
</feature>
<comment type="subcellular location">
    <subcellularLocation>
        <location evidence="1">Nucleus</location>
    </subcellularLocation>
</comment>
<evidence type="ECO:0000256" key="5">
    <source>
        <dbReference type="ARBA" id="ARBA00022728"/>
    </source>
</evidence>
<dbReference type="FunFam" id="1.20.940.10:FF:000008">
    <property type="entry name" value="Related to potassium channel regulatory factor"/>
    <property type="match status" value="1"/>
</dbReference>
<dbReference type="Proteomes" id="UP001302126">
    <property type="component" value="Unassembled WGS sequence"/>
</dbReference>
<accession>A0AAN6WXI5</accession>
<reference evidence="11" key="2">
    <citation type="submission" date="2023-05" db="EMBL/GenBank/DDBJ databases">
        <authorList>
            <consortium name="Lawrence Berkeley National Laboratory"/>
            <person name="Steindorff A."/>
            <person name="Hensen N."/>
            <person name="Bonometti L."/>
            <person name="Westerberg I."/>
            <person name="Brannstrom I.O."/>
            <person name="Guillou S."/>
            <person name="Cros-Aarteil S."/>
            <person name="Calhoun S."/>
            <person name="Haridas S."/>
            <person name="Kuo A."/>
            <person name="Mondo S."/>
            <person name="Pangilinan J."/>
            <person name="Riley R."/>
            <person name="Labutti K."/>
            <person name="Andreopoulos B."/>
            <person name="Lipzen A."/>
            <person name="Chen C."/>
            <person name="Yanf M."/>
            <person name="Daum C."/>
            <person name="Ng V."/>
            <person name="Clum A."/>
            <person name="Ohm R."/>
            <person name="Martin F."/>
            <person name="Silar P."/>
            <person name="Natvig D."/>
            <person name="Lalanne C."/>
            <person name="Gautier V."/>
            <person name="Ament-Velasquez S.L."/>
            <person name="Kruys A."/>
            <person name="Hutchinson M.I."/>
            <person name="Powell A.J."/>
            <person name="Barry K."/>
            <person name="Miller A.N."/>
            <person name="Grigoriev I.V."/>
            <person name="Debuchy R."/>
            <person name="Gladieux P."/>
            <person name="Thoren M.H."/>
            <person name="Johannesson H."/>
        </authorList>
    </citation>
    <scope>NUCLEOTIDE SEQUENCE</scope>
    <source>
        <strain evidence="11">PSN309</strain>
    </source>
</reference>
<evidence type="ECO:0000256" key="1">
    <source>
        <dbReference type="ARBA" id="ARBA00004123"/>
    </source>
</evidence>
<keyword evidence="12" id="KW-1185">Reference proteome</keyword>
<dbReference type="Pfam" id="PF02840">
    <property type="entry name" value="Prp18"/>
    <property type="match status" value="1"/>
</dbReference>
<feature type="domain" description="Prp18" evidence="9">
    <location>
        <begin position="232"/>
        <end position="370"/>
    </location>
</feature>
<evidence type="ECO:0000256" key="7">
    <source>
        <dbReference type="ARBA" id="ARBA00023242"/>
    </source>
</evidence>
<dbReference type="GO" id="GO:0000350">
    <property type="term" value="P:generation of catalytic spliceosome for second transesterification step"/>
    <property type="evidence" value="ECO:0007669"/>
    <property type="project" value="TreeGrafter"/>
</dbReference>
<keyword evidence="4" id="KW-0507">mRNA processing</keyword>
<keyword evidence="7" id="KW-0539">Nucleus</keyword>
<evidence type="ECO:0000256" key="6">
    <source>
        <dbReference type="ARBA" id="ARBA00023187"/>
    </source>
</evidence>
<evidence type="ECO:0000256" key="2">
    <source>
        <dbReference type="ARBA" id="ARBA00008137"/>
    </source>
</evidence>
<feature type="compositionally biased region" description="Basic and acidic residues" evidence="8">
    <location>
        <begin position="43"/>
        <end position="68"/>
    </location>
</feature>
<dbReference type="PANTHER" id="PTHR13007:SF19">
    <property type="entry name" value="PRE-MRNA-SPLICING FACTOR 18"/>
    <property type="match status" value="1"/>
</dbReference>
<gene>
    <name evidence="11" type="ORF">QBC35DRAFT_491121</name>
</gene>
<evidence type="ECO:0000259" key="10">
    <source>
        <dbReference type="Pfam" id="PF08799"/>
    </source>
</evidence>
<protein>
    <recommendedName>
        <fullName evidence="3">Pre-mRNA-splicing factor 18</fullName>
    </recommendedName>
</protein>
<dbReference type="AlphaFoldDB" id="A0AAN6WXI5"/>
<dbReference type="Pfam" id="PF08799">
    <property type="entry name" value="PRP4"/>
    <property type="match status" value="1"/>
</dbReference>
<keyword evidence="6" id="KW-0508">mRNA splicing</keyword>
<evidence type="ECO:0000313" key="11">
    <source>
        <dbReference type="EMBL" id="KAK4190034.1"/>
    </source>
</evidence>
<feature type="compositionally biased region" description="Basic and acidic residues" evidence="8">
    <location>
        <begin position="75"/>
        <end position="112"/>
    </location>
</feature>